<dbReference type="Gene3D" id="3.30.70.330">
    <property type="match status" value="1"/>
</dbReference>
<dbReference type="InterPro" id="IPR000504">
    <property type="entry name" value="RRM_dom"/>
</dbReference>
<evidence type="ECO:0000256" key="1">
    <source>
        <dbReference type="ARBA" id="ARBA00022664"/>
    </source>
</evidence>
<evidence type="ECO:0000313" key="7">
    <source>
        <dbReference type="Proteomes" id="UP000828251"/>
    </source>
</evidence>
<dbReference type="InterPro" id="IPR050907">
    <property type="entry name" value="SRSF"/>
</dbReference>
<keyword evidence="1" id="KW-0507">mRNA processing</keyword>
<dbReference type="GO" id="GO:0008380">
    <property type="term" value="P:RNA splicing"/>
    <property type="evidence" value="ECO:0007669"/>
    <property type="project" value="UniProtKB-KW"/>
</dbReference>
<evidence type="ECO:0000256" key="3">
    <source>
        <dbReference type="ARBA" id="ARBA00023187"/>
    </source>
</evidence>
<keyword evidence="2" id="KW-0747">Spliceosome</keyword>
<dbReference type="CDD" id="cd00590">
    <property type="entry name" value="RRM_SF"/>
    <property type="match status" value="1"/>
</dbReference>
<protein>
    <recommendedName>
        <fullName evidence="5">RRM domain-containing protein</fullName>
    </recommendedName>
</protein>
<dbReference type="Proteomes" id="UP000828251">
    <property type="component" value="Unassembled WGS sequence"/>
</dbReference>
<gene>
    <name evidence="6" type="ORF">J1N35_015742</name>
</gene>
<reference evidence="6 7" key="1">
    <citation type="journal article" date="2021" name="Plant Biotechnol. J.">
        <title>Multi-omics assisted identification of the key and species-specific regulatory components of drought-tolerant mechanisms in Gossypium stocksii.</title>
        <authorList>
            <person name="Yu D."/>
            <person name="Ke L."/>
            <person name="Zhang D."/>
            <person name="Wu Y."/>
            <person name="Sun Y."/>
            <person name="Mei J."/>
            <person name="Sun J."/>
            <person name="Sun Y."/>
        </authorList>
    </citation>
    <scope>NUCLEOTIDE SEQUENCE [LARGE SCALE GENOMIC DNA]</scope>
    <source>
        <strain evidence="7">cv. E1</strain>
        <tissue evidence="6">Leaf</tissue>
    </source>
</reference>
<dbReference type="PANTHER" id="PTHR23147">
    <property type="entry name" value="SERINE/ARGININE RICH SPLICING FACTOR"/>
    <property type="match status" value="1"/>
</dbReference>
<dbReference type="OrthoDB" id="1436719at2759"/>
<dbReference type="GO" id="GO:0005681">
    <property type="term" value="C:spliceosomal complex"/>
    <property type="evidence" value="ECO:0007669"/>
    <property type="project" value="UniProtKB-KW"/>
</dbReference>
<sequence>MDCCQKYRSLLLVFDIDLNKVFQSYCITFMHWKGLWALFGNHGDVVDAFIPTKRCRNGKRFGFMRYTNERDAQKAINRLNGFSLLGKRIGVKIARYNGKRKIWRNASGQKD</sequence>
<dbReference type="GO" id="GO:0006397">
    <property type="term" value="P:mRNA processing"/>
    <property type="evidence" value="ECO:0007669"/>
    <property type="project" value="UniProtKB-KW"/>
</dbReference>
<dbReference type="InterPro" id="IPR035979">
    <property type="entry name" value="RBD_domain_sf"/>
</dbReference>
<evidence type="ECO:0000256" key="4">
    <source>
        <dbReference type="PROSITE-ProRule" id="PRU00176"/>
    </source>
</evidence>
<keyword evidence="7" id="KW-1185">Reference proteome</keyword>
<feature type="domain" description="RRM" evidence="5">
    <location>
        <begin position="9"/>
        <end position="96"/>
    </location>
</feature>
<dbReference type="PROSITE" id="PS50102">
    <property type="entry name" value="RRM"/>
    <property type="match status" value="1"/>
</dbReference>
<evidence type="ECO:0000259" key="5">
    <source>
        <dbReference type="PROSITE" id="PS50102"/>
    </source>
</evidence>
<evidence type="ECO:0000313" key="6">
    <source>
        <dbReference type="EMBL" id="KAH1098821.1"/>
    </source>
</evidence>
<dbReference type="SUPFAM" id="SSF54928">
    <property type="entry name" value="RNA-binding domain, RBD"/>
    <property type="match status" value="1"/>
</dbReference>
<organism evidence="6 7">
    <name type="scientific">Gossypium stocksii</name>
    <dbReference type="NCBI Taxonomy" id="47602"/>
    <lineage>
        <taxon>Eukaryota</taxon>
        <taxon>Viridiplantae</taxon>
        <taxon>Streptophyta</taxon>
        <taxon>Embryophyta</taxon>
        <taxon>Tracheophyta</taxon>
        <taxon>Spermatophyta</taxon>
        <taxon>Magnoliopsida</taxon>
        <taxon>eudicotyledons</taxon>
        <taxon>Gunneridae</taxon>
        <taxon>Pentapetalae</taxon>
        <taxon>rosids</taxon>
        <taxon>malvids</taxon>
        <taxon>Malvales</taxon>
        <taxon>Malvaceae</taxon>
        <taxon>Malvoideae</taxon>
        <taxon>Gossypium</taxon>
    </lineage>
</organism>
<dbReference type="GO" id="GO:0003723">
    <property type="term" value="F:RNA binding"/>
    <property type="evidence" value="ECO:0007669"/>
    <property type="project" value="UniProtKB-UniRule"/>
</dbReference>
<dbReference type="Pfam" id="PF00076">
    <property type="entry name" value="RRM_1"/>
    <property type="match status" value="1"/>
</dbReference>
<comment type="caution">
    <text evidence="6">The sequence shown here is derived from an EMBL/GenBank/DDBJ whole genome shotgun (WGS) entry which is preliminary data.</text>
</comment>
<dbReference type="SMART" id="SM00360">
    <property type="entry name" value="RRM"/>
    <property type="match status" value="1"/>
</dbReference>
<keyword evidence="4" id="KW-0694">RNA-binding</keyword>
<name>A0A9D3VYZ7_9ROSI</name>
<keyword evidence="3" id="KW-0508">mRNA splicing</keyword>
<dbReference type="AlphaFoldDB" id="A0A9D3VYZ7"/>
<dbReference type="EMBL" id="JAIQCV010000005">
    <property type="protein sequence ID" value="KAH1098821.1"/>
    <property type="molecule type" value="Genomic_DNA"/>
</dbReference>
<accession>A0A9D3VYZ7</accession>
<dbReference type="InterPro" id="IPR012677">
    <property type="entry name" value="Nucleotide-bd_a/b_plait_sf"/>
</dbReference>
<proteinExistence type="predicted"/>
<evidence type="ECO:0000256" key="2">
    <source>
        <dbReference type="ARBA" id="ARBA00022728"/>
    </source>
</evidence>